<proteinExistence type="predicted"/>
<gene>
    <name evidence="1" type="ORF">SDC9_184267</name>
</gene>
<dbReference type="AlphaFoldDB" id="A0A645HE02"/>
<evidence type="ECO:0000313" key="1">
    <source>
        <dbReference type="EMBL" id="MPN36756.1"/>
    </source>
</evidence>
<protein>
    <submittedName>
        <fullName evidence="1">Uncharacterized protein</fullName>
    </submittedName>
</protein>
<dbReference type="EMBL" id="VSSQ01091071">
    <property type="protein sequence ID" value="MPN36756.1"/>
    <property type="molecule type" value="Genomic_DNA"/>
</dbReference>
<name>A0A645HE02_9ZZZZ</name>
<organism evidence="1">
    <name type="scientific">bioreactor metagenome</name>
    <dbReference type="NCBI Taxonomy" id="1076179"/>
    <lineage>
        <taxon>unclassified sequences</taxon>
        <taxon>metagenomes</taxon>
        <taxon>ecological metagenomes</taxon>
    </lineage>
</organism>
<comment type="caution">
    <text evidence="1">The sequence shown here is derived from an EMBL/GenBank/DDBJ whole genome shotgun (WGS) entry which is preliminary data.</text>
</comment>
<accession>A0A645HE02</accession>
<sequence>MLSLRGIFSAGPKAYDDLQIINDYFGGLAPFLFNMVFDDERVAGFSRYVE</sequence>
<reference evidence="1" key="1">
    <citation type="submission" date="2019-08" db="EMBL/GenBank/DDBJ databases">
        <authorList>
            <person name="Kucharzyk K."/>
            <person name="Murdoch R.W."/>
            <person name="Higgins S."/>
            <person name="Loffler F."/>
        </authorList>
    </citation>
    <scope>NUCLEOTIDE SEQUENCE</scope>
</reference>